<dbReference type="RefSeq" id="WP_190999713.1">
    <property type="nucleotide sequence ID" value="NZ_JACXSI010000057.1"/>
</dbReference>
<evidence type="ECO:0000313" key="2">
    <source>
        <dbReference type="Proteomes" id="UP000602076"/>
    </source>
</evidence>
<protein>
    <submittedName>
        <fullName evidence="1">Uncharacterized protein</fullName>
    </submittedName>
</protein>
<dbReference type="EMBL" id="JACXSI010000057">
    <property type="protein sequence ID" value="MBD3110176.1"/>
    <property type="molecule type" value="Genomic_DNA"/>
</dbReference>
<organism evidence="1 2">
    <name type="scientific">Peribacillus faecalis</name>
    <dbReference type="NCBI Taxonomy" id="2772559"/>
    <lineage>
        <taxon>Bacteria</taxon>
        <taxon>Bacillati</taxon>
        <taxon>Bacillota</taxon>
        <taxon>Bacilli</taxon>
        <taxon>Bacillales</taxon>
        <taxon>Bacillaceae</taxon>
        <taxon>Peribacillus</taxon>
    </lineage>
</organism>
<accession>A0A927CYT2</accession>
<sequence length="60" mass="7289">MQKERINHYEDLFKQFVMSCVVNESEKTMQQYMLELIEDNYLEYKSINYAFLSVKKELVG</sequence>
<reference evidence="1" key="1">
    <citation type="submission" date="2020-09" db="EMBL/GenBank/DDBJ databases">
        <title>Bacillus faecalis sp. nov., a moderately halophilic bacterium isolated from cow faeces.</title>
        <authorList>
            <person name="Jiang L."/>
            <person name="Lee J."/>
        </authorList>
    </citation>
    <scope>NUCLEOTIDE SEQUENCE</scope>
    <source>
        <strain evidence="1">AGMB 02131</strain>
    </source>
</reference>
<keyword evidence="2" id="KW-1185">Reference proteome</keyword>
<name>A0A927CYT2_9BACI</name>
<comment type="caution">
    <text evidence="1">The sequence shown here is derived from an EMBL/GenBank/DDBJ whole genome shotgun (WGS) entry which is preliminary data.</text>
</comment>
<evidence type="ECO:0000313" key="1">
    <source>
        <dbReference type="EMBL" id="MBD3110176.1"/>
    </source>
</evidence>
<gene>
    <name evidence="1" type="ORF">IEO70_17730</name>
</gene>
<dbReference type="Proteomes" id="UP000602076">
    <property type="component" value="Unassembled WGS sequence"/>
</dbReference>
<dbReference type="AlphaFoldDB" id="A0A927CYT2"/>
<proteinExistence type="predicted"/>